<feature type="transmembrane region" description="Helical" evidence="10">
    <location>
        <begin position="118"/>
        <end position="137"/>
    </location>
</feature>
<evidence type="ECO:0000259" key="11">
    <source>
        <dbReference type="PROSITE" id="PS50268"/>
    </source>
</evidence>
<evidence type="ECO:0000313" key="12">
    <source>
        <dbReference type="EMBL" id="KAG2462450.1"/>
    </source>
</evidence>
<dbReference type="AlphaFoldDB" id="A0A8X7X5R2"/>
<evidence type="ECO:0000256" key="10">
    <source>
        <dbReference type="SAM" id="Phobius"/>
    </source>
</evidence>
<dbReference type="InterPro" id="IPR020894">
    <property type="entry name" value="Cadherin_CS"/>
</dbReference>
<reference evidence="12 13" key="1">
    <citation type="journal article" date="2021" name="Cell">
        <title>Tracing the genetic footprints of vertebrate landing in non-teleost ray-finned fishes.</title>
        <authorList>
            <person name="Bi X."/>
            <person name="Wang K."/>
            <person name="Yang L."/>
            <person name="Pan H."/>
            <person name="Jiang H."/>
            <person name="Wei Q."/>
            <person name="Fang M."/>
            <person name="Yu H."/>
            <person name="Zhu C."/>
            <person name="Cai Y."/>
            <person name="He Y."/>
            <person name="Gan X."/>
            <person name="Zeng H."/>
            <person name="Yu D."/>
            <person name="Zhu Y."/>
            <person name="Jiang H."/>
            <person name="Qiu Q."/>
            <person name="Yang H."/>
            <person name="Zhang Y.E."/>
            <person name="Wang W."/>
            <person name="Zhu M."/>
            <person name="He S."/>
            <person name="Zhang G."/>
        </authorList>
    </citation>
    <scope>NUCLEOTIDE SEQUENCE [LARGE SCALE GENOMIC DNA]</scope>
    <source>
        <strain evidence="12">Bchr_013</strain>
    </source>
</reference>
<feature type="transmembrane region" description="Helical" evidence="10">
    <location>
        <begin position="260"/>
        <end position="278"/>
    </location>
</feature>
<keyword evidence="5" id="KW-0677">Repeat</keyword>
<dbReference type="SUPFAM" id="SSF103473">
    <property type="entry name" value="MFS general substrate transporter"/>
    <property type="match status" value="1"/>
</dbReference>
<keyword evidence="4 10" id="KW-0812">Transmembrane</keyword>
<feature type="domain" description="Cadherin" evidence="11">
    <location>
        <begin position="367"/>
        <end position="428"/>
    </location>
</feature>
<accession>A0A8X7X5R2</accession>
<name>A0A8X7X5R2_POLSE</name>
<comment type="caution">
    <text evidence="12">The sequence shown here is derived from an EMBL/GenBank/DDBJ whole genome shotgun (WGS) entry which is preliminary data.</text>
</comment>
<feature type="non-terminal residue" evidence="12">
    <location>
        <position position="1"/>
    </location>
</feature>
<feature type="non-terminal residue" evidence="12">
    <location>
        <position position="498"/>
    </location>
</feature>
<keyword evidence="8 10" id="KW-0472">Membrane</keyword>
<dbReference type="Pfam" id="PF01733">
    <property type="entry name" value="Nucleoside_tran"/>
    <property type="match status" value="1"/>
</dbReference>
<keyword evidence="7 10" id="KW-1133">Transmembrane helix</keyword>
<dbReference type="PANTHER" id="PTHR10332">
    <property type="entry name" value="EQUILIBRATIVE NUCLEOSIDE TRANSPORTER"/>
    <property type="match status" value="1"/>
</dbReference>
<dbReference type="InterPro" id="IPR002126">
    <property type="entry name" value="Cadherin-like_dom"/>
</dbReference>
<evidence type="ECO:0000256" key="7">
    <source>
        <dbReference type="ARBA" id="ARBA00022989"/>
    </source>
</evidence>
<dbReference type="EMBL" id="JAATIS010004040">
    <property type="protein sequence ID" value="KAG2462450.1"/>
    <property type="molecule type" value="Genomic_DNA"/>
</dbReference>
<comment type="similarity">
    <text evidence="2">Belongs to the SLC29A/ENT transporter (TC 2.A.57) family.</text>
</comment>
<organism evidence="12 13">
    <name type="scientific">Polypterus senegalus</name>
    <name type="common">Senegal bichir</name>
    <dbReference type="NCBI Taxonomy" id="55291"/>
    <lineage>
        <taxon>Eukaryota</taxon>
        <taxon>Metazoa</taxon>
        <taxon>Chordata</taxon>
        <taxon>Craniata</taxon>
        <taxon>Vertebrata</taxon>
        <taxon>Euteleostomi</taxon>
        <taxon>Actinopterygii</taxon>
        <taxon>Polypteriformes</taxon>
        <taxon>Polypteridae</taxon>
        <taxon>Polypterus</taxon>
    </lineage>
</organism>
<dbReference type="PRINTS" id="PR00205">
    <property type="entry name" value="CADHERIN"/>
</dbReference>
<protein>
    <submittedName>
        <fullName evidence="12">S29A3 protein</fullName>
    </submittedName>
</protein>
<dbReference type="GO" id="GO:0007156">
    <property type="term" value="P:homophilic cell adhesion via plasma membrane adhesion molecules"/>
    <property type="evidence" value="ECO:0007669"/>
    <property type="project" value="InterPro"/>
</dbReference>
<feature type="transmembrane region" description="Helical" evidence="10">
    <location>
        <begin position="290"/>
        <end position="311"/>
    </location>
</feature>
<dbReference type="Proteomes" id="UP000886611">
    <property type="component" value="Unassembled WGS sequence"/>
</dbReference>
<dbReference type="PROSITE" id="PS00232">
    <property type="entry name" value="CADHERIN_1"/>
    <property type="match status" value="1"/>
</dbReference>
<dbReference type="InterPro" id="IPR002259">
    <property type="entry name" value="Eqnu_transpt"/>
</dbReference>
<sequence>MAPAFPILCYVLHSHIGLTLDIRRNIVSYVLNDWDRFTVWTDDGTGDNYTTQKHYKSEMLKPFTYGSAFVMETFHGQRISQNQSDDSNSDDQDPLLPSEDSIHNLYASRQKPQDNFSVVYAIFFLLGVGSLLPWNFFVTAKHYWTYKLNSGSGPSSSDFSNYFEGYLSIASTVPSVICLILNFLLVNKISPTVRVLSSLSVMLAIFIITTVFVKVDTSAVTKEFFMATLVCVACVSGASTVFTGSVFGVTGRFPMRISQALISGQAMGGTLSAVASIIDLAAGNDITDSALAYFLTADIFIVLCIIAYLLLNRLAYSRYYMAGTGSLNLLQYEVIDAGRGTEEHLRMNSIPPLQPILKKTAMLGSCLLARDPDSDPLVFGVVGEEATRFFAVESNTGIVWLRQPLDREVIKGTVNIQVGDVNDNSPTFHNQPYSVRIPELHLLPPNSPDPDEPQVIPLTSLPGVVEVSGKHLEALRVTMELVPAELPGVAEVLPSRLL</sequence>
<dbReference type="GO" id="GO:0005886">
    <property type="term" value="C:plasma membrane"/>
    <property type="evidence" value="ECO:0007669"/>
    <property type="project" value="InterPro"/>
</dbReference>
<evidence type="ECO:0000256" key="6">
    <source>
        <dbReference type="ARBA" id="ARBA00022837"/>
    </source>
</evidence>
<dbReference type="PANTHER" id="PTHR10332:SF17">
    <property type="entry name" value="EQUILIBRATIVE NUCLEOSIDE TRANSPORTER 3"/>
    <property type="match status" value="1"/>
</dbReference>
<dbReference type="Gene3D" id="2.60.40.60">
    <property type="entry name" value="Cadherins"/>
    <property type="match status" value="1"/>
</dbReference>
<dbReference type="CDD" id="cd11304">
    <property type="entry name" value="Cadherin_repeat"/>
    <property type="match status" value="1"/>
</dbReference>
<feature type="transmembrane region" description="Helical" evidence="10">
    <location>
        <begin position="224"/>
        <end position="248"/>
    </location>
</feature>
<evidence type="ECO:0000256" key="2">
    <source>
        <dbReference type="ARBA" id="ARBA00007965"/>
    </source>
</evidence>
<evidence type="ECO:0000313" key="13">
    <source>
        <dbReference type="Proteomes" id="UP000886611"/>
    </source>
</evidence>
<keyword evidence="3" id="KW-0813">Transport</keyword>
<evidence type="ECO:0000256" key="5">
    <source>
        <dbReference type="ARBA" id="ARBA00022737"/>
    </source>
</evidence>
<evidence type="ECO:0000256" key="8">
    <source>
        <dbReference type="ARBA" id="ARBA00023136"/>
    </source>
</evidence>
<dbReference type="GO" id="GO:0005337">
    <property type="term" value="F:nucleoside transmembrane transporter activity"/>
    <property type="evidence" value="ECO:0007669"/>
    <property type="project" value="InterPro"/>
</dbReference>
<evidence type="ECO:0000256" key="3">
    <source>
        <dbReference type="ARBA" id="ARBA00022448"/>
    </source>
</evidence>
<dbReference type="InterPro" id="IPR036259">
    <property type="entry name" value="MFS_trans_sf"/>
</dbReference>
<dbReference type="PROSITE" id="PS50268">
    <property type="entry name" value="CADHERIN_2"/>
    <property type="match status" value="1"/>
</dbReference>
<evidence type="ECO:0000256" key="9">
    <source>
        <dbReference type="PROSITE-ProRule" id="PRU00043"/>
    </source>
</evidence>
<feature type="transmembrane region" description="Helical" evidence="10">
    <location>
        <begin position="193"/>
        <end position="212"/>
    </location>
</feature>
<evidence type="ECO:0000256" key="1">
    <source>
        <dbReference type="ARBA" id="ARBA00004141"/>
    </source>
</evidence>
<dbReference type="InterPro" id="IPR015919">
    <property type="entry name" value="Cadherin-like_sf"/>
</dbReference>
<feature type="transmembrane region" description="Helical" evidence="10">
    <location>
        <begin position="165"/>
        <end position="186"/>
    </location>
</feature>
<dbReference type="SMART" id="SM00112">
    <property type="entry name" value="CA"/>
    <property type="match status" value="1"/>
</dbReference>
<dbReference type="SUPFAM" id="SSF49313">
    <property type="entry name" value="Cadherin-like"/>
    <property type="match status" value="1"/>
</dbReference>
<dbReference type="PRINTS" id="PR01130">
    <property type="entry name" value="DERENTRNSPRT"/>
</dbReference>
<comment type="subcellular location">
    <subcellularLocation>
        <location evidence="1">Membrane</location>
        <topology evidence="1">Multi-pass membrane protein</topology>
    </subcellularLocation>
</comment>
<evidence type="ECO:0000256" key="4">
    <source>
        <dbReference type="ARBA" id="ARBA00022692"/>
    </source>
</evidence>
<keyword evidence="6 9" id="KW-0106">Calcium</keyword>
<proteinExistence type="inferred from homology"/>
<keyword evidence="13" id="KW-1185">Reference proteome</keyword>
<dbReference type="GO" id="GO:0005509">
    <property type="term" value="F:calcium ion binding"/>
    <property type="evidence" value="ECO:0007669"/>
    <property type="project" value="UniProtKB-UniRule"/>
</dbReference>
<dbReference type="GO" id="GO:0005794">
    <property type="term" value="C:Golgi apparatus"/>
    <property type="evidence" value="ECO:0007669"/>
    <property type="project" value="TreeGrafter"/>
</dbReference>
<gene>
    <name evidence="12" type="primary">Slc29a3</name>
    <name evidence="12" type="ORF">GTO96_0001347</name>
</gene>